<evidence type="ECO:0000313" key="11">
    <source>
        <dbReference type="Proteomes" id="UP001233172"/>
    </source>
</evidence>
<dbReference type="InterPro" id="IPR038398">
    <property type="entry name" value="NCD2_sf"/>
</dbReference>
<evidence type="ECO:0000259" key="9">
    <source>
        <dbReference type="Pfam" id="PF04905"/>
    </source>
</evidence>
<feature type="compositionally biased region" description="Low complexity" evidence="7">
    <location>
        <begin position="842"/>
        <end position="860"/>
    </location>
</feature>
<reference evidence="10" key="1">
    <citation type="journal article" date="2023" name="PLoS Negl. Trop. Dis.">
        <title>A genome sequence for Biomphalaria pfeifferi, the major vector snail for the human-infecting parasite Schistosoma mansoni.</title>
        <authorList>
            <person name="Bu L."/>
            <person name="Lu L."/>
            <person name="Laidemitt M.R."/>
            <person name="Zhang S.M."/>
            <person name="Mutuku M."/>
            <person name="Mkoji G."/>
            <person name="Steinauer M."/>
            <person name="Loker E.S."/>
        </authorList>
    </citation>
    <scope>NUCLEOTIDE SEQUENCE</scope>
    <source>
        <strain evidence="10">KasaAsao</strain>
    </source>
</reference>
<feature type="region of interest" description="Disordered" evidence="7">
    <location>
        <begin position="232"/>
        <end position="291"/>
    </location>
</feature>
<evidence type="ECO:0000256" key="7">
    <source>
        <dbReference type="SAM" id="MobiDB-lite"/>
    </source>
</evidence>
<sequence length="922" mass="102406">MLRQTTHETVVTRGRRACYKNSQRIVCAEAKTQIARSILAQTRGEKLIDRCPTELPRPPSGISENTDNVPHTLLGRRKRQRILLLPQHGRNLTRFIPQLHTQPCLFIFFYKALQISHIFTEEIPQLQMMATVQPSNNSELQLYRVLQRANLLQYFETFITQGGDDVQQLCEAGEDEFLEIMALVGMASKPLHVRRLQKALQEWVANPAAFEVLKKYPTHVMSMGNVTAQALSSQNSMDHANNHQDYKITSPQSSTISTSTPWTSHGSSRALSPTNGNSLERPSPPDSPQDIVKDVLYMPDDQFPGMLGLTQPALLDHQIAAIATAATLLAQNLPPFEPKSMPKKQISKEISYVMTMTADDPNRMAALRKYAAIYGRFDSKRKNDRPMSLHEISVNEAAAQLCSHFPALLTRREELFPLARQVVRDSGYQYSKGHSRIFGDLRVGGNCLSGMSMNMAGEDETIDPKRANRSDPWFKKENEKAAEVLVQPKIEQSEAIPPTSSLPLPSPLQDVCSSDSFNDLQNELTQITLDLSEMAKEQDRIRSALRVLLEANDHDQMKSLTSEMDDINDRQTALIKKRQKIVNSIGKYRKGVAKYSATLTGSPMDITKHPFSYGSDLMKANKSLKSVNYVEDGVLTNPLNTLYMAAIQNHKDSLFEEGLRIATQYGMSDFAQELIGMKSKDKGDSSKDLAIPSLAYHSSDSSSYASDKETVLGSSLYEHYISGNKEAAKAKPSSKSHSPIVKNVPLFHPEYVGAIASDPVLHNAVLPVAGEKNNNSVDSTALNVDSTFAQGSTTTTTTITTKTGQVIEVETRRSSRRKNGEPDYYLINGGEKRFRSGHAKRSSSTSSERSRKLSSSSSSSTPNPGTPTMQSPGKQLKLENPANGEDIQRREVLDHLKPNLDPEPTCDDNDQNEASANLDKRK</sequence>
<comment type="subcellular location">
    <subcellularLocation>
        <location evidence="1">Nucleus</location>
    </subcellularLocation>
</comment>
<dbReference type="Pfam" id="PF04904">
    <property type="entry name" value="SAM_NCD1"/>
    <property type="match status" value="1"/>
</dbReference>
<evidence type="ECO:0000256" key="6">
    <source>
        <dbReference type="ARBA" id="ARBA00023242"/>
    </source>
</evidence>
<name>A0AAD8C711_BIOPF</name>
<comment type="similarity">
    <text evidence="2">Belongs to the NAB family.</text>
</comment>
<dbReference type="PANTHER" id="PTHR12623:SF10">
    <property type="entry name" value="NGFI-A-BINDING PROTEIN HOMOLOG"/>
    <property type="match status" value="1"/>
</dbReference>
<evidence type="ECO:0000256" key="2">
    <source>
        <dbReference type="ARBA" id="ARBA00008864"/>
    </source>
</evidence>
<dbReference type="InterPro" id="IPR013761">
    <property type="entry name" value="SAM/pointed_sf"/>
</dbReference>
<feature type="compositionally biased region" description="Low complexity" evidence="7">
    <location>
        <begin position="248"/>
        <end position="264"/>
    </location>
</feature>
<feature type="compositionally biased region" description="Basic and acidic residues" evidence="7">
    <location>
        <begin position="810"/>
        <end position="821"/>
    </location>
</feature>
<evidence type="ECO:0000256" key="5">
    <source>
        <dbReference type="ARBA" id="ARBA00023163"/>
    </source>
</evidence>
<protein>
    <submittedName>
        <fullName evidence="10">NGFI-A-binding protein 1-like isoform X2</fullName>
    </submittedName>
</protein>
<dbReference type="InterPro" id="IPR006989">
    <property type="entry name" value="NAB_co-repressor_dom"/>
</dbReference>
<comment type="caution">
    <text evidence="10">The sequence shown here is derived from an EMBL/GenBank/DDBJ whole genome shotgun (WGS) entry which is preliminary data.</text>
</comment>
<evidence type="ECO:0000256" key="4">
    <source>
        <dbReference type="ARBA" id="ARBA00023015"/>
    </source>
</evidence>
<dbReference type="InterPro" id="IPR039040">
    <property type="entry name" value="NAB_fam"/>
</dbReference>
<feature type="region of interest" description="Disordered" evidence="7">
    <location>
        <begin position="810"/>
        <end position="922"/>
    </location>
</feature>
<organism evidence="10 11">
    <name type="scientific">Biomphalaria pfeifferi</name>
    <name type="common">Bloodfluke planorb</name>
    <name type="synonym">Freshwater snail</name>
    <dbReference type="NCBI Taxonomy" id="112525"/>
    <lineage>
        <taxon>Eukaryota</taxon>
        <taxon>Metazoa</taxon>
        <taxon>Spiralia</taxon>
        <taxon>Lophotrochozoa</taxon>
        <taxon>Mollusca</taxon>
        <taxon>Gastropoda</taxon>
        <taxon>Heterobranchia</taxon>
        <taxon>Euthyneura</taxon>
        <taxon>Panpulmonata</taxon>
        <taxon>Hygrophila</taxon>
        <taxon>Lymnaeoidea</taxon>
        <taxon>Planorbidae</taxon>
        <taxon>Biomphalaria</taxon>
    </lineage>
</organism>
<feature type="domain" description="NAB co-repressor" evidence="9">
    <location>
        <begin position="314"/>
        <end position="436"/>
    </location>
</feature>
<feature type="domain" description="Nab N-terminal" evidence="8">
    <location>
        <begin position="134"/>
        <end position="211"/>
    </location>
</feature>
<dbReference type="GO" id="GO:0005634">
    <property type="term" value="C:nucleus"/>
    <property type="evidence" value="ECO:0007669"/>
    <property type="project" value="UniProtKB-SubCell"/>
</dbReference>
<proteinExistence type="inferred from homology"/>
<feature type="compositionally biased region" description="Polar residues" evidence="7">
    <location>
        <begin position="861"/>
        <end position="873"/>
    </location>
</feature>
<dbReference type="InterPro" id="IPR006988">
    <property type="entry name" value="Nab_N"/>
</dbReference>
<feature type="compositionally biased region" description="Basic and acidic residues" evidence="7">
    <location>
        <begin position="886"/>
        <end position="900"/>
    </location>
</feature>
<dbReference type="PANTHER" id="PTHR12623">
    <property type="entry name" value="NGFI-A BINDING PROTEIN"/>
    <property type="match status" value="1"/>
</dbReference>
<dbReference type="EMBL" id="JASAOG010000007">
    <property type="protein sequence ID" value="KAK0067634.1"/>
    <property type="molecule type" value="Genomic_DNA"/>
</dbReference>
<evidence type="ECO:0000256" key="1">
    <source>
        <dbReference type="ARBA" id="ARBA00004123"/>
    </source>
</evidence>
<evidence type="ECO:0000313" key="10">
    <source>
        <dbReference type="EMBL" id="KAK0067634.1"/>
    </source>
</evidence>
<dbReference type="Pfam" id="PF04905">
    <property type="entry name" value="NCD2"/>
    <property type="match status" value="1"/>
</dbReference>
<keyword evidence="6" id="KW-0539">Nucleus</keyword>
<dbReference type="GO" id="GO:0045892">
    <property type="term" value="P:negative regulation of DNA-templated transcription"/>
    <property type="evidence" value="ECO:0007669"/>
    <property type="project" value="InterPro"/>
</dbReference>
<feature type="compositionally biased region" description="Polar residues" evidence="7">
    <location>
        <begin position="265"/>
        <end position="280"/>
    </location>
</feature>
<keyword evidence="3" id="KW-0678">Repressor</keyword>
<dbReference type="AlphaFoldDB" id="A0AAD8C711"/>
<dbReference type="Proteomes" id="UP001233172">
    <property type="component" value="Unassembled WGS sequence"/>
</dbReference>
<dbReference type="Gene3D" id="1.10.150.50">
    <property type="entry name" value="Transcription Factor, Ets-1"/>
    <property type="match status" value="1"/>
</dbReference>
<dbReference type="GO" id="GO:0003712">
    <property type="term" value="F:transcription coregulator activity"/>
    <property type="evidence" value="ECO:0007669"/>
    <property type="project" value="InterPro"/>
</dbReference>
<keyword evidence="11" id="KW-1185">Reference proteome</keyword>
<reference evidence="10" key="2">
    <citation type="submission" date="2023-04" db="EMBL/GenBank/DDBJ databases">
        <authorList>
            <person name="Bu L."/>
            <person name="Lu L."/>
            <person name="Laidemitt M.R."/>
            <person name="Zhang S.M."/>
            <person name="Mutuku M."/>
            <person name="Mkoji G."/>
            <person name="Steinauer M."/>
            <person name="Loker E.S."/>
        </authorList>
    </citation>
    <scope>NUCLEOTIDE SEQUENCE</scope>
    <source>
        <strain evidence="10">KasaAsao</strain>
        <tissue evidence="10">Whole Snail</tissue>
    </source>
</reference>
<keyword evidence="4" id="KW-0805">Transcription regulation</keyword>
<dbReference type="Gene3D" id="1.20.120.2010">
    <property type="entry name" value="NAB conserved domain 2"/>
    <property type="match status" value="1"/>
</dbReference>
<accession>A0AAD8C711</accession>
<evidence type="ECO:0000256" key="3">
    <source>
        <dbReference type="ARBA" id="ARBA00022491"/>
    </source>
</evidence>
<gene>
    <name evidence="10" type="ORF">Bpfe_003141</name>
</gene>
<evidence type="ECO:0000259" key="8">
    <source>
        <dbReference type="Pfam" id="PF04904"/>
    </source>
</evidence>
<keyword evidence="5" id="KW-0804">Transcription</keyword>